<dbReference type="RefSeq" id="WP_218393688.1">
    <property type="nucleotide sequence ID" value="NZ_JAHUZE010000004.1"/>
</dbReference>
<proteinExistence type="inferred from homology"/>
<sequence>MNDIVDDPENPGSEVAEPLRRAIGDRYLTYALSTIMNRALPDARDGLKPVHRRILYAMRELRLASNGRFRKSSKISGDVMGNYHPHGDAAIYDAMARLAQDFNVRYPLVDGQGNFGNIDGDNPAASRYTEARMTSVAEAMLEGLDEDSVDFRENYDGTLREPVVLPATFPHLLANGAAGIAVGMATNIPPHNIAELVDACLHLIKTPDARDDTLLNYIPGPDFPTGGVIVEPRENIANAYRTGRGSIRLQARWEVEDLGRGQWQVIVTEIPFQVQKSKLIEKIAELIQTRKIPVLADIRDESADDIRVVLEPKTKNVDPEVLMGLLFRNSDLETRFSLNMNVLIDGLTPKVCSLKEVLRAFLDFRREVLIRRSQHRMERIDHRLEVLEGFIIAFLNLDRVIDIIRYDDDPKAALMYEDWSRPHQETIARATSEKDYVSPLLGVDVDALELRDDESAAAPEIITDKTGTGATPKRFVGRSEGLSDVQADAILNMRLRSLRRLEELELIRERDALMEERAGLEDLLDSEDLQWGRISDELKDAKKKFGKDYEGGERRTTFAEATEVADVPMEALIEREPVTVVCSQMGWIRAMSGHVDLTREFKFKDGDGPRFAFHAETTDRIVLFGANGRFYTLGASNLPGGRGMGEPVRLMLDLPNDVEIVDMFVHDPERRLIVASNEGNGFIVPETDVIAQTKNGKQVLNVGEGVAKLVRKVSGDHVAVVSENRKLLVFPLDELPEMGRGKGVRLQKYKMARGRQGTLDLDGGLSDLTTFTLSEGLSWAAGSDRTRTEVDMTPWIGKRAGVGKLPPHGFPKNNRFT</sequence>
<dbReference type="EMBL" id="JAHUZE010000004">
    <property type="protein sequence ID" value="MBV7380482.1"/>
    <property type="molecule type" value="Genomic_DNA"/>
</dbReference>
<protein>
    <recommendedName>
        <fullName evidence="1">DNA topoisomerase 4 subunit A</fullName>
        <ecNumber evidence="1">5.6.2.2</ecNumber>
    </recommendedName>
    <alternativeName>
        <fullName evidence="1">Topoisomerase IV subunit A</fullName>
    </alternativeName>
</protein>
<feature type="site" description="Interaction with DNA" evidence="1">
    <location>
        <position position="48"/>
    </location>
</feature>
<dbReference type="PANTHER" id="PTHR43493">
    <property type="entry name" value="DNA GYRASE/TOPOISOMERASE SUBUNIT A"/>
    <property type="match status" value="1"/>
</dbReference>
<evidence type="ECO:0000313" key="4">
    <source>
        <dbReference type="EMBL" id="MBV7380482.1"/>
    </source>
</evidence>
<feature type="site" description="Transition state stabilizer" evidence="1">
    <location>
        <position position="127"/>
    </location>
</feature>
<dbReference type="PANTHER" id="PTHR43493:SF1">
    <property type="entry name" value="DNA TOPOISOMERASE 4 SUBUNIT A"/>
    <property type="match status" value="1"/>
</dbReference>
<comment type="catalytic activity">
    <reaction evidence="1 2">
        <text>ATP-dependent breakage, passage and rejoining of double-stranded DNA.</text>
        <dbReference type="EC" id="5.6.2.2"/>
    </reaction>
</comment>
<evidence type="ECO:0000256" key="2">
    <source>
        <dbReference type="PROSITE-ProRule" id="PRU01384"/>
    </source>
</evidence>
<comment type="function">
    <text evidence="1">Topoisomerase IV is essential for chromosome segregation. It relaxes supercoiled DNA. Performs the decatenation events required during the replication of a circular DNA molecule.</text>
</comment>
<dbReference type="CDD" id="cd00187">
    <property type="entry name" value="TOP4c"/>
    <property type="match status" value="1"/>
</dbReference>
<keyword evidence="1" id="KW-1003">Cell membrane</keyword>
<feature type="domain" description="Topo IIA-type catalytic" evidence="3">
    <location>
        <begin position="40"/>
        <end position="567"/>
    </location>
</feature>
<dbReference type="Pfam" id="PF00521">
    <property type="entry name" value="DNA_topoisoIV"/>
    <property type="match status" value="1"/>
</dbReference>
<reference evidence="4 5" key="1">
    <citation type="submission" date="2021-05" db="EMBL/GenBank/DDBJ databases">
        <title>Culturable bacteria isolated from Daya Bay.</title>
        <authorList>
            <person name="Zheng W."/>
            <person name="Yu S."/>
            <person name="Huang Y."/>
        </authorList>
    </citation>
    <scope>NUCLEOTIDE SEQUENCE [LARGE SCALE GENOMIC DNA]</scope>
    <source>
        <strain evidence="4 5">DP4N28-5</strain>
    </source>
</reference>
<feature type="active site" description="O-(5'-phospho-DNA)-tyrosine intermediate" evidence="1 2">
    <location>
        <position position="128"/>
    </location>
</feature>
<dbReference type="InterPro" id="IPR002205">
    <property type="entry name" value="Topo_IIA_dom_A"/>
</dbReference>
<comment type="caution">
    <text evidence="4">The sequence shown here is derived from an EMBL/GenBank/DDBJ whole genome shotgun (WGS) entry which is preliminary data.</text>
</comment>
<name>A0ABS6T5E9_9RHOB</name>
<organism evidence="4 5">
    <name type="scientific">Maritimibacter dapengensis</name>
    <dbReference type="NCBI Taxonomy" id="2836868"/>
    <lineage>
        <taxon>Bacteria</taxon>
        <taxon>Pseudomonadati</taxon>
        <taxon>Pseudomonadota</taxon>
        <taxon>Alphaproteobacteria</taxon>
        <taxon>Rhodobacterales</taxon>
        <taxon>Roseobacteraceae</taxon>
        <taxon>Maritimibacter</taxon>
    </lineage>
</organism>
<dbReference type="InterPro" id="IPR050220">
    <property type="entry name" value="Type_II_DNA_Topoisomerases"/>
</dbReference>
<feature type="site" description="Interaction with DNA" evidence="1">
    <location>
        <position position="86"/>
    </location>
</feature>
<comment type="subcellular location">
    <subcellularLocation>
        <location evidence="1">Cell membrane</location>
        <topology evidence="1">Peripheral membrane protein</topology>
    </subcellularLocation>
</comment>
<keyword evidence="1 2" id="KW-0799">Topoisomerase</keyword>
<dbReference type="EC" id="5.6.2.2" evidence="1"/>
<dbReference type="Proteomes" id="UP000756530">
    <property type="component" value="Unassembled WGS sequence"/>
</dbReference>
<keyword evidence="1 2" id="KW-0413">Isomerase</keyword>
<dbReference type="HAMAP" id="MF_00936">
    <property type="entry name" value="ParC_type1"/>
    <property type="match status" value="1"/>
</dbReference>
<keyword evidence="1 2" id="KW-0238">DNA-binding</keyword>
<accession>A0ABS6T5E9</accession>
<evidence type="ECO:0000256" key="1">
    <source>
        <dbReference type="HAMAP-Rule" id="MF_00936"/>
    </source>
</evidence>
<dbReference type="Pfam" id="PF03989">
    <property type="entry name" value="DNA_gyraseA_C"/>
    <property type="match status" value="3"/>
</dbReference>
<dbReference type="InterPro" id="IPR005742">
    <property type="entry name" value="TopoIV_A_Gneg"/>
</dbReference>
<dbReference type="SMART" id="SM00434">
    <property type="entry name" value="TOP4c"/>
    <property type="match status" value="1"/>
</dbReference>
<gene>
    <name evidence="1" type="primary">parC</name>
    <name evidence="4" type="ORF">KJP28_16270</name>
</gene>
<dbReference type="PROSITE" id="PS52040">
    <property type="entry name" value="TOPO_IIA"/>
    <property type="match status" value="1"/>
</dbReference>
<comment type="subunit">
    <text evidence="1">Heterotetramer composed of ParC and ParE.</text>
</comment>
<evidence type="ECO:0000259" key="3">
    <source>
        <dbReference type="PROSITE" id="PS52040"/>
    </source>
</evidence>
<keyword evidence="5" id="KW-1185">Reference proteome</keyword>
<evidence type="ECO:0000313" key="5">
    <source>
        <dbReference type="Proteomes" id="UP000756530"/>
    </source>
</evidence>
<comment type="similarity">
    <text evidence="1">Belongs to the type II topoisomerase GyrA/ParC subunit family. ParC type 1 subfamily.</text>
</comment>
<feature type="site" description="Interaction with DNA" evidence="1">
    <location>
        <position position="84"/>
    </location>
</feature>
<keyword evidence="1" id="KW-0472">Membrane</keyword>
<dbReference type="NCBIfam" id="NF004044">
    <property type="entry name" value="PRK05561.1"/>
    <property type="match status" value="1"/>
</dbReference>
<dbReference type="InterPro" id="IPR006691">
    <property type="entry name" value="GyrA/parC_rep"/>
</dbReference>